<feature type="region of interest" description="Disordered" evidence="1">
    <location>
        <begin position="1"/>
        <end position="114"/>
    </location>
</feature>
<dbReference type="EMBL" id="PHWZ01000017">
    <property type="protein sequence ID" value="TEY85090.1"/>
    <property type="molecule type" value="Genomic_DNA"/>
</dbReference>
<feature type="compositionally biased region" description="Polar residues" evidence="1">
    <location>
        <begin position="133"/>
        <end position="148"/>
    </location>
</feature>
<feature type="compositionally biased region" description="Basic and acidic residues" evidence="1">
    <location>
        <begin position="1"/>
        <end position="12"/>
    </location>
</feature>
<sequence>MSLDLDRMRLPEYKILTMAPSKKDERAIAPNSQSSDNTIEKSAKRESAIETHRDESKQRDDVKYETKAPRRDTITSSVNCDNLAAPEKSPRKQEDAIDEQDSHFQNYENCEETDKNIESDYEETDEEIEEVPTTASRVSMSTHQRIVV</sequence>
<reference evidence="2 3" key="1">
    <citation type="submission" date="2017-11" db="EMBL/GenBank/DDBJ databases">
        <title>Comparative genomics of Botrytis spp.</title>
        <authorList>
            <person name="Valero-Jimenez C.A."/>
            <person name="Tapia P."/>
            <person name="Veloso J."/>
            <person name="Silva-Moreno E."/>
            <person name="Staats M."/>
            <person name="Valdes J.H."/>
            <person name="Van Kan J.A.L."/>
        </authorList>
    </citation>
    <scope>NUCLEOTIDE SEQUENCE [LARGE SCALE GENOMIC DNA]</scope>
    <source>
        <strain evidence="2 3">MUCL2830</strain>
    </source>
</reference>
<evidence type="ECO:0000313" key="3">
    <source>
        <dbReference type="Proteomes" id="UP000297299"/>
    </source>
</evidence>
<comment type="caution">
    <text evidence="2">The sequence shown here is derived from an EMBL/GenBank/DDBJ whole genome shotgun (WGS) entry which is preliminary data.</text>
</comment>
<accession>A0A4Y8DFM8</accession>
<proteinExistence type="predicted"/>
<gene>
    <name evidence="2" type="ORF">BOTCAL_0017g00020</name>
</gene>
<organism evidence="2 3">
    <name type="scientific">Botryotinia calthae</name>
    <dbReference type="NCBI Taxonomy" id="38488"/>
    <lineage>
        <taxon>Eukaryota</taxon>
        <taxon>Fungi</taxon>
        <taxon>Dikarya</taxon>
        <taxon>Ascomycota</taxon>
        <taxon>Pezizomycotina</taxon>
        <taxon>Leotiomycetes</taxon>
        <taxon>Helotiales</taxon>
        <taxon>Sclerotiniaceae</taxon>
        <taxon>Botryotinia</taxon>
    </lineage>
</organism>
<feature type="compositionally biased region" description="Basic and acidic residues" evidence="1">
    <location>
        <begin position="38"/>
        <end position="73"/>
    </location>
</feature>
<evidence type="ECO:0000256" key="1">
    <source>
        <dbReference type="SAM" id="MobiDB-lite"/>
    </source>
</evidence>
<feature type="region of interest" description="Disordered" evidence="1">
    <location>
        <begin position="128"/>
        <end position="148"/>
    </location>
</feature>
<protein>
    <submittedName>
        <fullName evidence="2">Uncharacterized protein</fullName>
    </submittedName>
</protein>
<keyword evidence="3" id="KW-1185">Reference proteome</keyword>
<evidence type="ECO:0000313" key="2">
    <source>
        <dbReference type="EMBL" id="TEY85090.1"/>
    </source>
</evidence>
<dbReference type="Proteomes" id="UP000297299">
    <property type="component" value="Unassembled WGS sequence"/>
</dbReference>
<name>A0A4Y8DFM8_9HELO</name>
<dbReference type="AlphaFoldDB" id="A0A4Y8DFM8"/>